<evidence type="ECO:0000256" key="2">
    <source>
        <dbReference type="ARBA" id="ARBA00022801"/>
    </source>
</evidence>
<dbReference type="Gene3D" id="3.20.20.370">
    <property type="entry name" value="Glycoside hydrolase/deacetylase"/>
    <property type="match status" value="1"/>
</dbReference>
<dbReference type="GO" id="GO:0046872">
    <property type="term" value="F:metal ion binding"/>
    <property type="evidence" value="ECO:0007669"/>
    <property type="project" value="UniProtKB-KW"/>
</dbReference>
<feature type="domain" description="NodB homology" evidence="3">
    <location>
        <begin position="31"/>
        <end position="220"/>
    </location>
</feature>
<dbReference type="AlphaFoldDB" id="A0A1H9T703"/>
<evidence type="ECO:0000313" key="5">
    <source>
        <dbReference type="Proteomes" id="UP000199019"/>
    </source>
</evidence>
<dbReference type="RefSeq" id="WP_281247063.1">
    <property type="nucleotide sequence ID" value="NZ_FOHB01000002.1"/>
</dbReference>
<dbReference type="Pfam" id="PF01522">
    <property type="entry name" value="Polysacc_deac_1"/>
    <property type="match status" value="1"/>
</dbReference>
<evidence type="ECO:0000313" key="4">
    <source>
        <dbReference type="EMBL" id="SER93035.1"/>
    </source>
</evidence>
<gene>
    <name evidence="4" type="ORF">SAMN05216199_1470</name>
</gene>
<dbReference type="SUPFAM" id="SSF88713">
    <property type="entry name" value="Glycoside hydrolase/deacetylase"/>
    <property type="match status" value="1"/>
</dbReference>
<dbReference type="PANTHER" id="PTHR10587">
    <property type="entry name" value="GLYCOSYL TRANSFERASE-RELATED"/>
    <property type="match status" value="1"/>
</dbReference>
<dbReference type="GO" id="GO:0005975">
    <property type="term" value="P:carbohydrate metabolic process"/>
    <property type="evidence" value="ECO:0007669"/>
    <property type="project" value="InterPro"/>
</dbReference>
<organism evidence="4 5">
    <name type="scientific">Pedococcus cremeus</name>
    <dbReference type="NCBI Taxonomy" id="587636"/>
    <lineage>
        <taxon>Bacteria</taxon>
        <taxon>Bacillati</taxon>
        <taxon>Actinomycetota</taxon>
        <taxon>Actinomycetes</taxon>
        <taxon>Micrococcales</taxon>
        <taxon>Intrasporangiaceae</taxon>
        <taxon>Pedococcus</taxon>
    </lineage>
</organism>
<keyword evidence="5" id="KW-1185">Reference proteome</keyword>
<reference evidence="5" key="1">
    <citation type="submission" date="2016-10" db="EMBL/GenBank/DDBJ databases">
        <authorList>
            <person name="Varghese N."/>
            <person name="Submissions S."/>
        </authorList>
    </citation>
    <scope>NUCLEOTIDE SEQUENCE [LARGE SCALE GENOMIC DNA]</scope>
    <source>
        <strain evidence="5">CGMCC 1.6963</strain>
    </source>
</reference>
<dbReference type="InterPro" id="IPR011330">
    <property type="entry name" value="Glyco_hydro/deAcase_b/a-brl"/>
</dbReference>
<dbReference type="GO" id="GO:0016020">
    <property type="term" value="C:membrane"/>
    <property type="evidence" value="ECO:0007669"/>
    <property type="project" value="TreeGrafter"/>
</dbReference>
<accession>A0A1H9T703</accession>
<dbReference type="InterPro" id="IPR002509">
    <property type="entry name" value="NODB_dom"/>
</dbReference>
<dbReference type="PANTHER" id="PTHR10587:SF133">
    <property type="entry name" value="CHITIN DEACETYLASE 1-RELATED"/>
    <property type="match status" value="1"/>
</dbReference>
<dbReference type="EMBL" id="FOHB01000002">
    <property type="protein sequence ID" value="SER93035.1"/>
    <property type="molecule type" value="Genomic_DNA"/>
</dbReference>
<evidence type="ECO:0000259" key="3">
    <source>
        <dbReference type="PROSITE" id="PS51677"/>
    </source>
</evidence>
<keyword evidence="1" id="KW-0479">Metal-binding</keyword>
<protein>
    <submittedName>
        <fullName evidence="4">Peptidoglycan/xylan/chitin deacetylase, PgdA/CDA1 family</fullName>
    </submittedName>
</protein>
<keyword evidence="2" id="KW-0378">Hydrolase</keyword>
<dbReference type="PROSITE" id="PS51677">
    <property type="entry name" value="NODB"/>
    <property type="match status" value="1"/>
</dbReference>
<dbReference type="InterPro" id="IPR050248">
    <property type="entry name" value="Polysacc_deacetylase_ArnD"/>
</dbReference>
<dbReference type="STRING" id="587636.SAMN05216199_1470"/>
<sequence length="226" mass="23331">MRPTSPGPTAAWSLPASLRGRVVTRVPTSRKVVALTFDGGAGSQGADSILATLRAQGVPASFFVTGAFASAHPATVRQMAAVGPVGNHTWSHPDLTTVGDATIRQQLSTTRSAIEAAGGGDPRPWFRFPYGAYDPRTLATVNADGYAAIGWTTDSLGWKGTSGGLTVAKVVDRVLSARTPGQVVLMHVGANPDDGTTLDADALPRVIAGYRQAGYGFTTVDALRGG</sequence>
<name>A0A1H9T703_9MICO</name>
<proteinExistence type="predicted"/>
<dbReference type="GO" id="GO:0016810">
    <property type="term" value="F:hydrolase activity, acting on carbon-nitrogen (but not peptide) bonds"/>
    <property type="evidence" value="ECO:0007669"/>
    <property type="project" value="InterPro"/>
</dbReference>
<evidence type="ECO:0000256" key="1">
    <source>
        <dbReference type="ARBA" id="ARBA00022723"/>
    </source>
</evidence>
<dbReference type="Proteomes" id="UP000199019">
    <property type="component" value="Unassembled WGS sequence"/>
</dbReference>
<dbReference type="CDD" id="cd10917">
    <property type="entry name" value="CE4_NodB_like_6s_7s"/>
    <property type="match status" value="1"/>
</dbReference>